<dbReference type="AlphaFoldDB" id="A0A0K9GYD7"/>
<dbReference type="PANTHER" id="PTHR33293:SF1">
    <property type="entry name" value="INSERTION ELEMENT IS1 1 PROTEIN INSB-RELATED"/>
    <property type="match status" value="1"/>
</dbReference>
<dbReference type="InterPro" id="IPR024445">
    <property type="entry name" value="Tnp_ISXO2-like"/>
</dbReference>
<dbReference type="RefSeq" id="WP_049682967.1">
    <property type="nucleotide sequence ID" value="NZ_LFZW01000001.1"/>
</dbReference>
<protein>
    <recommendedName>
        <fullName evidence="1">ISXO2-like transposase domain-containing protein</fullName>
    </recommendedName>
</protein>
<dbReference type="PATRIC" id="fig|1679170.3.peg.4632"/>
<feature type="domain" description="ISXO2-like transposase" evidence="1">
    <location>
        <begin position="145"/>
        <end position="304"/>
    </location>
</feature>
<dbReference type="EMBL" id="LFZW01000003">
    <property type="protein sequence ID" value="KMY41513.1"/>
    <property type="molecule type" value="Genomic_DNA"/>
</dbReference>
<dbReference type="SMART" id="SM01126">
    <property type="entry name" value="DDE_Tnp_IS1595"/>
    <property type="match status" value="1"/>
</dbReference>
<dbReference type="NCBIfam" id="NF033547">
    <property type="entry name" value="transpos_IS1595"/>
    <property type="match status" value="1"/>
</dbReference>
<organism evidence="4 5">
    <name type="scientific">Peribacillus loiseleuriae</name>
    <dbReference type="NCBI Taxonomy" id="1679170"/>
    <lineage>
        <taxon>Bacteria</taxon>
        <taxon>Bacillati</taxon>
        <taxon>Bacillota</taxon>
        <taxon>Bacilli</taxon>
        <taxon>Bacillales</taxon>
        <taxon>Bacillaceae</taxon>
        <taxon>Peribacillus</taxon>
    </lineage>
</organism>
<keyword evidence="5" id="KW-1185">Reference proteome</keyword>
<proteinExistence type="predicted"/>
<dbReference type="OrthoDB" id="9802985at2"/>
<evidence type="ECO:0000313" key="3">
    <source>
        <dbReference type="EMBL" id="KMY41513.1"/>
    </source>
</evidence>
<dbReference type="EMBL" id="LFZW01000001">
    <property type="protein sequence ID" value="KMY51615.1"/>
    <property type="molecule type" value="Genomic_DNA"/>
</dbReference>
<reference evidence="4" key="2">
    <citation type="submission" date="2015-07" db="EMBL/GenBank/DDBJ databases">
        <title>MeaNS - Measles Nucleotide Surveillance Program.</title>
        <authorList>
            <person name="Tran T."/>
            <person name="Druce J."/>
        </authorList>
    </citation>
    <scope>NUCLEOTIDE SEQUENCE</scope>
    <source>
        <strain evidence="4">FJAT-27997</strain>
    </source>
</reference>
<evidence type="ECO:0000313" key="2">
    <source>
        <dbReference type="EMBL" id="KMY41462.1"/>
    </source>
</evidence>
<sequence length="340" mass="39313">MTLTNIIANISSLNDKDKEYILDYLTRHFSPSSSQQGALIGELRERKFSHGFHCRHCGSTSVVRYGKRDGRQRYKCKDCHKLSSDLTNSPMYRSKKADKWIPFIECMLNGLSLRETASQIGITHVTAFYWRHKVLSALTKESIGIFEGLVEVDETYFLESHKGRRVIPNRKPRKRGGSASKRGISNEQVCVLVARDRNKTTLSKRVGSGRILMEQIDNTLTSHFKNDTVLISDAHNSYKSYTSTNDVEHIIINGSKKEYVKKGIYHLNNINSYHSRLKKWISRFNGVSTKYLQLYLVWFQFLDNRKMESDLSKKKQMLILASVHGTWETADKLRLRDYAF</sequence>
<evidence type="ECO:0000313" key="4">
    <source>
        <dbReference type="EMBL" id="KMY51615.1"/>
    </source>
</evidence>
<dbReference type="STRING" id="1679170.AC625_20400"/>
<evidence type="ECO:0000313" key="5">
    <source>
        <dbReference type="Proteomes" id="UP000037146"/>
    </source>
</evidence>
<reference evidence="5" key="1">
    <citation type="submission" date="2015-07" db="EMBL/GenBank/DDBJ databases">
        <title>Genome sequencing project for genomic taxonomy and phylogenomics of Bacillus-like bacteria.</title>
        <authorList>
            <person name="Liu B."/>
            <person name="Wang J."/>
            <person name="Zhu Y."/>
            <person name="Liu G."/>
            <person name="Chen Q."/>
            <person name="Chen Z."/>
            <person name="Lan J."/>
            <person name="Che J."/>
            <person name="Ge C."/>
            <person name="Shi H."/>
            <person name="Pan Z."/>
            <person name="Liu X."/>
        </authorList>
    </citation>
    <scope>NUCLEOTIDE SEQUENCE [LARGE SCALE GENOMIC DNA]</scope>
    <source>
        <strain evidence="5">FJAT-27997</strain>
    </source>
</reference>
<comment type="caution">
    <text evidence="4">The sequence shown here is derived from an EMBL/GenBank/DDBJ whole genome shotgun (WGS) entry which is preliminary data.</text>
</comment>
<evidence type="ECO:0000259" key="1">
    <source>
        <dbReference type="SMART" id="SM01126"/>
    </source>
</evidence>
<name>A0A0K9GYD7_9BACI</name>
<dbReference type="InterPro" id="IPR051354">
    <property type="entry name" value="Transposase_27_IS1"/>
</dbReference>
<dbReference type="Proteomes" id="UP000037146">
    <property type="component" value="Unassembled WGS sequence"/>
</dbReference>
<dbReference type="Pfam" id="PF12762">
    <property type="entry name" value="DDE_Tnp_IS1595"/>
    <property type="match status" value="1"/>
</dbReference>
<dbReference type="EMBL" id="LFZW01000005">
    <property type="protein sequence ID" value="KMY41462.1"/>
    <property type="molecule type" value="Genomic_DNA"/>
</dbReference>
<gene>
    <name evidence="4" type="ORF">AC625_20400</name>
    <name evidence="3" type="ORF">AC625_24850</name>
    <name evidence="2" type="ORF">AC625_24965</name>
</gene>
<dbReference type="PANTHER" id="PTHR33293">
    <property type="entry name" value="INSERTION ELEMENT IS1 1 PROTEIN INSB-RELATED"/>
    <property type="match status" value="1"/>
</dbReference>
<accession>A0A0K9GYD7</accession>